<evidence type="ECO:0000313" key="11">
    <source>
        <dbReference type="Proteomes" id="UP000075304"/>
    </source>
</evidence>
<dbReference type="NCBIfam" id="NF010354">
    <property type="entry name" value="PRK13782.1"/>
    <property type="match status" value="1"/>
</dbReference>
<reference evidence="9" key="5">
    <citation type="submission" date="2016-01" db="EMBL/GenBank/DDBJ databases">
        <authorList>
            <person name="Mitreva M."/>
            <person name="Pepin K.H."/>
            <person name="Mihindukulasuriya K.A."/>
            <person name="Fulton R."/>
            <person name="Fronick C."/>
            <person name="O'Laughlin M."/>
            <person name="Miner T."/>
            <person name="Herter B."/>
            <person name="Rosa B.A."/>
            <person name="Cordes M."/>
            <person name="Tomlinson C."/>
            <person name="Wollam A."/>
            <person name="Palsikar V.B."/>
            <person name="Mardis E.R."/>
            <person name="Wilson R.K."/>
        </authorList>
    </citation>
    <scope>NUCLEOTIDE SEQUENCE [LARGE SCALE GENOMIC DNA]</scope>
    <source>
        <strain evidence="9">GED7749B</strain>
    </source>
</reference>
<evidence type="ECO:0000313" key="8">
    <source>
        <dbReference type="Proteomes" id="UP000032024"/>
    </source>
</evidence>
<proteinExistence type="inferred from homology"/>
<gene>
    <name evidence="5" type="ORF">B4098_0398</name>
    <name evidence="6" type="ORF">B4099_0555</name>
    <name evidence="4" type="ORF">HMPREF3213_01532</name>
    <name evidence="7" type="ORF">QN341_03365</name>
    <name evidence="3" type="ORF">SB48_HM08orf04940</name>
</gene>
<evidence type="ECO:0000313" key="6">
    <source>
        <dbReference type="EMBL" id="KYC73286.1"/>
    </source>
</evidence>
<dbReference type="AlphaFoldDB" id="A0A0C5CAL9"/>
<dbReference type="InterPro" id="IPR000032">
    <property type="entry name" value="HPr-like"/>
</dbReference>
<dbReference type="PANTHER" id="PTHR33705">
    <property type="entry name" value="PHOSPHOCARRIER PROTEIN HPR"/>
    <property type="match status" value="1"/>
</dbReference>
<dbReference type="PATRIC" id="fig|1398.18.peg.3061"/>
<dbReference type="InterPro" id="IPR050399">
    <property type="entry name" value="HPr"/>
</dbReference>
<dbReference type="EMBL" id="LQYG01000042">
    <property type="protein sequence ID" value="KYC62993.1"/>
    <property type="molecule type" value="Genomic_DNA"/>
</dbReference>
<dbReference type="InterPro" id="IPR002114">
    <property type="entry name" value="PTS_HPr_Ser_P_site"/>
</dbReference>
<dbReference type="STRING" id="1398.AB434_2221"/>
<dbReference type="NCBIfam" id="TIGR01003">
    <property type="entry name" value="PTS_HPr_family"/>
    <property type="match status" value="1"/>
</dbReference>
<protein>
    <submittedName>
        <fullName evidence="7">HPr family phosphocarrier protein</fullName>
    </submittedName>
    <submittedName>
        <fullName evidence="3">Phosphotransferase system, phosphocarrier protein HPr</fullName>
    </submittedName>
    <submittedName>
        <fullName evidence="4">Putative phosphocarrier protein HPr</fullName>
    </submittedName>
</protein>
<reference evidence="10 11" key="3">
    <citation type="submission" date="2016-01" db="EMBL/GenBank/DDBJ databases">
        <title>Genome Sequences of Twelve Sporeforming Bacillus Species Isolated from Foods.</title>
        <authorList>
            <person name="Berendsen E.M."/>
            <person name="Wells-Bennik M.H."/>
            <person name="Krawcyk A.O."/>
            <person name="De Jong A."/>
            <person name="Holsappel S."/>
            <person name="Eijlander R.T."/>
            <person name="Kuipers O.P."/>
        </authorList>
    </citation>
    <scope>NUCLEOTIDE SEQUENCE [LARGE SCALE GENOMIC DNA]</scope>
    <source>
        <strain evidence="5 10">B4098</strain>
        <strain evidence="6 11">B4099</strain>
    </source>
</reference>
<dbReference type="Proteomes" id="UP000032024">
    <property type="component" value="Chromosome"/>
</dbReference>
<dbReference type="Gene3D" id="3.30.1340.10">
    <property type="entry name" value="HPr-like"/>
    <property type="match status" value="1"/>
</dbReference>
<dbReference type="EMBL" id="LQYI01000008">
    <property type="protein sequence ID" value="KYC73286.1"/>
    <property type="molecule type" value="Genomic_DNA"/>
</dbReference>
<dbReference type="Proteomes" id="UP000070376">
    <property type="component" value="Unassembled WGS sequence"/>
</dbReference>
<dbReference type="EMBL" id="LRPN01000047">
    <property type="protein sequence ID" value="KWZ83047.1"/>
    <property type="molecule type" value="Genomic_DNA"/>
</dbReference>
<dbReference type="RefSeq" id="WP_014095819.1">
    <property type="nucleotide sequence ID" value="NZ_CABJCT010000027.1"/>
</dbReference>
<dbReference type="GeneID" id="93260548"/>
<dbReference type="InterPro" id="IPR035895">
    <property type="entry name" value="HPr-like_sf"/>
</dbReference>
<accession>A0A0C5CAL9</accession>
<reference evidence="7" key="6">
    <citation type="submission" date="2023-06" db="EMBL/GenBank/DDBJ databases">
        <title>Probiogenomic evaluation and L lactic producing Weizmannia coaggulans BKMTCR2-2 from tree bark.</title>
        <authorList>
            <person name="Mahittikon J."/>
            <person name="Tanasupawat S."/>
        </authorList>
    </citation>
    <scope>NUCLEOTIDE SEQUENCE</scope>
    <source>
        <strain evidence="7">BKMTCR2-2</strain>
    </source>
</reference>
<dbReference type="PRINTS" id="PR00107">
    <property type="entry name" value="PHOSPHOCPHPR"/>
</dbReference>
<dbReference type="Proteomes" id="UP000075288">
    <property type="component" value="Unassembled WGS sequence"/>
</dbReference>
<dbReference type="Proteomes" id="UP000075304">
    <property type="component" value="Unassembled WGS sequence"/>
</dbReference>
<evidence type="ECO:0000313" key="9">
    <source>
        <dbReference type="Proteomes" id="UP000070376"/>
    </source>
</evidence>
<dbReference type="Pfam" id="PF00381">
    <property type="entry name" value="PTS-HPr"/>
    <property type="match status" value="1"/>
</dbReference>
<dbReference type="SUPFAM" id="SSF55594">
    <property type="entry name" value="HPr-like"/>
    <property type="match status" value="1"/>
</dbReference>
<evidence type="ECO:0000313" key="3">
    <source>
        <dbReference type="EMBL" id="AJO23891.1"/>
    </source>
</evidence>
<dbReference type="PANTHER" id="PTHR33705:SF5">
    <property type="entry name" value="HPR-LIKE PROTEIN CRH"/>
    <property type="match status" value="1"/>
</dbReference>
<dbReference type="EMBL" id="JASUZX010000001">
    <property type="protein sequence ID" value="MDL5040125.1"/>
    <property type="molecule type" value="Genomic_DNA"/>
</dbReference>
<evidence type="ECO:0000313" key="10">
    <source>
        <dbReference type="Proteomes" id="UP000075288"/>
    </source>
</evidence>
<evidence type="ECO:0000256" key="1">
    <source>
        <dbReference type="ARBA" id="ARBA00010736"/>
    </source>
</evidence>
<comment type="similarity">
    <text evidence="1">Belongs to the HPr family.</text>
</comment>
<dbReference type="CDD" id="cd00367">
    <property type="entry name" value="PTS-HPr_like"/>
    <property type="match status" value="1"/>
</dbReference>
<dbReference type="PROSITE" id="PS51350">
    <property type="entry name" value="PTS_HPR_DOM"/>
    <property type="match status" value="1"/>
</dbReference>
<dbReference type="PROSITE" id="PS00589">
    <property type="entry name" value="PTS_HPR_SER"/>
    <property type="match status" value="1"/>
</dbReference>
<dbReference type="EMBL" id="CP010525">
    <property type="protein sequence ID" value="AJO23891.1"/>
    <property type="molecule type" value="Genomic_DNA"/>
</dbReference>
<organism evidence="5 10">
    <name type="scientific">Heyndrickxia coagulans</name>
    <name type="common">Weizmannia coagulans</name>
    <dbReference type="NCBI Taxonomy" id="1398"/>
    <lineage>
        <taxon>Bacteria</taxon>
        <taxon>Bacillati</taxon>
        <taxon>Bacillota</taxon>
        <taxon>Bacilli</taxon>
        <taxon>Bacillales</taxon>
        <taxon>Bacillaceae</taxon>
        <taxon>Heyndrickxia</taxon>
    </lineage>
</organism>
<keyword evidence="8" id="KW-1185">Reference proteome</keyword>
<dbReference type="Proteomes" id="UP001223084">
    <property type="component" value="Unassembled WGS sequence"/>
</dbReference>
<evidence type="ECO:0000313" key="5">
    <source>
        <dbReference type="EMBL" id="KYC62993.1"/>
    </source>
</evidence>
<reference evidence="4" key="4">
    <citation type="submission" date="2016-01" db="EMBL/GenBank/DDBJ databases">
        <authorList>
            <person name="Oliw E.H."/>
        </authorList>
    </citation>
    <scope>NUCLEOTIDE SEQUENCE [LARGE SCALE GENOMIC DNA]</scope>
    <source>
        <strain evidence="4">GED7749B</strain>
    </source>
</reference>
<name>A0A0C5CAL9_HEYCO</name>
<reference evidence="8" key="2">
    <citation type="submission" date="2015-01" db="EMBL/GenBank/DDBJ databases">
        <title>Comparative genome analysis of Bacillus coagulans HM-08, Clostridium butyricum HM-68, Bacillus subtilis HM-66 and Bacillus paralicheniformis BL-09.</title>
        <authorList>
            <person name="Zhang H."/>
        </authorList>
    </citation>
    <scope>NUCLEOTIDE SEQUENCE [LARGE SCALE GENOMIC DNA]</scope>
    <source>
        <strain evidence="8">HM-08</strain>
    </source>
</reference>
<evidence type="ECO:0000259" key="2">
    <source>
        <dbReference type="PROSITE" id="PS51350"/>
    </source>
</evidence>
<evidence type="ECO:0000313" key="7">
    <source>
        <dbReference type="EMBL" id="MDL5040125.1"/>
    </source>
</evidence>
<evidence type="ECO:0000313" key="4">
    <source>
        <dbReference type="EMBL" id="KWZ83047.1"/>
    </source>
</evidence>
<reference evidence="3" key="1">
    <citation type="submission" date="2015-01" db="EMBL/GenBank/DDBJ databases">
        <title>Comparative genome analysis of Bacillus coagulans HM-08, Clostridium butyricum HM-68, Bacillus subtilis HM-66 and Bacillus licheniformis BL-09.</title>
        <authorList>
            <person name="Zhang H."/>
        </authorList>
    </citation>
    <scope>NUCLEOTIDE SEQUENCE [LARGE SCALE GENOMIC DNA]</scope>
    <source>
        <strain evidence="3">HM-08</strain>
    </source>
</reference>
<sequence length="89" mass="9795">MIEKQLEVKLKSGLQARPAAQFVQEATRFSSEIFLEKEGRKVNAKSIMGLMTLAAGHGETVTLSVDGSDEEEAFEHLANYIEGKEKLPS</sequence>
<feature type="domain" description="HPr" evidence="2">
    <location>
        <begin position="1"/>
        <end position="89"/>
    </location>
</feature>